<evidence type="ECO:0000313" key="2">
    <source>
        <dbReference type="Proteomes" id="UP001212160"/>
    </source>
</evidence>
<comment type="caution">
    <text evidence="1">The sequence shown here is derived from an EMBL/GenBank/DDBJ whole genome shotgun (WGS) entry which is preliminary data.</text>
</comment>
<dbReference type="Proteomes" id="UP001212160">
    <property type="component" value="Unassembled WGS sequence"/>
</dbReference>
<accession>A0AAW6DIN3</accession>
<dbReference type="AlphaFoldDB" id="A0AAW6DIN3"/>
<gene>
    <name evidence="1" type="ORF">PNW85_09720</name>
</gene>
<reference evidence="1" key="1">
    <citation type="submission" date="2023-01" db="EMBL/GenBank/DDBJ databases">
        <title>Human gut microbiome strain richness.</title>
        <authorList>
            <person name="Chen-Liaw A."/>
        </authorList>
    </citation>
    <scope>NUCLEOTIDE SEQUENCE</scope>
    <source>
        <strain evidence="1">RTP21484st1_H11_RTP21484_190118</strain>
    </source>
</reference>
<dbReference type="RefSeq" id="WP_272107868.1">
    <property type="nucleotide sequence ID" value="NZ_JAQMLA010000025.1"/>
</dbReference>
<name>A0AAW6DIN3_MEDGN</name>
<feature type="non-terminal residue" evidence="1">
    <location>
        <position position="1"/>
    </location>
</feature>
<dbReference type="InterPro" id="IPR025234">
    <property type="entry name" value="YjzH-like"/>
</dbReference>
<evidence type="ECO:0000313" key="1">
    <source>
        <dbReference type="EMBL" id="MDB8686952.1"/>
    </source>
</evidence>
<organism evidence="1 2">
    <name type="scientific">Mediterraneibacter gnavus</name>
    <name type="common">Ruminococcus gnavus</name>
    <dbReference type="NCBI Taxonomy" id="33038"/>
    <lineage>
        <taxon>Bacteria</taxon>
        <taxon>Bacillati</taxon>
        <taxon>Bacillota</taxon>
        <taxon>Clostridia</taxon>
        <taxon>Lachnospirales</taxon>
        <taxon>Lachnospiraceae</taxon>
        <taxon>Mediterraneibacter</taxon>
    </lineage>
</organism>
<sequence length="110" mass="12928">LLFVTENRKSLCHSLGRPSRSDFVQFQFESVNNYEFPKGERAMYQYEYETVSCNLEGWGFGSGYIYSIEDYRSIISERAKDGWRYVGCIPTKQRGTGHIQEMDLIFEKEL</sequence>
<dbReference type="EMBL" id="JAQMLA010000025">
    <property type="protein sequence ID" value="MDB8686952.1"/>
    <property type="molecule type" value="Genomic_DNA"/>
</dbReference>
<dbReference type="Pfam" id="PF13783">
    <property type="entry name" value="DUF4177"/>
    <property type="match status" value="1"/>
</dbReference>
<proteinExistence type="predicted"/>
<protein>
    <submittedName>
        <fullName evidence="1">DUF4177 domain-containing protein</fullName>
    </submittedName>
</protein>